<organism evidence="1 2">
    <name type="scientific">Heterorhabditis bacteriophora</name>
    <name type="common">Entomopathogenic nematode worm</name>
    <dbReference type="NCBI Taxonomy" id="37862"/>
    <lineage>
        <taxon>Eukaryota</taxon>
        <taxon>Metazoa</taxon>
        <taxon>Ecdysozoa</taxon>
        <taxon>Nematoda</taxon>
        <taxon>Chromadorea</taxon>
        <taxon>Rhabditida</taxon>
        <taxon>Rhabditina</taxon>
        <taxon>Rhabditomorpha</taxon>
        <taxon>Strongyloidea</taxon>
        <taxon>Heterorhabditidae</taxon>
        <taxon>Heterorhabditis</taxon>
    </lineage>
</organism>
<dbReference type="WBParaSite" id="Hba_19030">
    <property type="protein sequence ID" value="Hba_19030"/>
    <property type="gene ID" value="Hba_19030"/>
</dbReference>
<keyword evidence="1" id="KW-1185">Reference proteome</keyword>
<evidence type="ECO:0000313" key="2">
    <source>
        <dbReference type="WBParaSite" id="Hba_19030"/>
    </source>
</evidence>
<sequence length="105" mass="12080">MPYYKKEGCLPCGRKKRDIDVEQHKRRFKRFGCVTCLGRKKRSPSSFVKNCLLQINCHSCSNLGQLLHRFKRTIGCSLCGRNKREVAKTEKASGCQLELFDSVPQ</sequence>
<name>A0A1I7XNV9_HETBA</name>
<proteinExistence type="predicted"/>
<reference evidence="2" key="1">
    <citation type="submission" date="2016-11" db="UniProtKB">
        <authorList>
            <consortium name="WormBaseParasite"/>
        </authorList>
    </citation>
    <scope>IDENTIFICATION</scope>
</reference>
<dbReference type="Proteomes" id="UP000095283">
    <property type="component" value="Unplaced"/>
</dbReference>
<evidence type="ECO:0000313" key="1">
    <source>
        <dbReference type="Proteomes" id="UP000095283"/>
    </source>
</evidence>
<dbReference type="AlphaFoldDB" id="A0A1I7XNV9"/>
<protein>
    <submittedName>
        <fullName evidence="2">Nuclear receptor domain-containing protein</fullName>
    </submittedName>
</protein>
<accession>A0A1I7XNV9</accession>